<evidence type="ECO:0000313" key="4">
    <source>
        <dbReference type="EMBL" id="KZS94348.1"/>
    </source>
</evidence>
<dbReference type="GO" id="GO:0005737">
    <property type="term" value="C:cytoplasm"/>
    <property type="evidence" value="ECO:0007669"/>
    <property type="project" value="GOC"/>
</dbReference>
<feature type="region of interest" description="Disordered" evidence="1">
    <location>
        <begin position="533"/>
        <end position="580"/>
    </location>
</feature>
<gene>
    <name evidence="4" type="ORF">SISNIDRAFT_484577</name>
</gene>
<dbReference type="AlphaFoldDB" id="A0A164VPU6"/>
<dbReference type="Pfam" id="PF20665">
    <property type="entry name" value="Zw10_middle"/>
    <property type="match status" value="1"/>
</dbReference>
<dbReference type="PANTHER" id="PTHR12205:SF0">
    <property type="entry name" value="CENTROMERE_KINETOCHORE PROTEIN ZW10 HOMOLOG"/>
    <property type="match status" value="1"/>
</dbReference>
<evidence type="ECO:0008006" key="6">
    <source>
        <dbReference type="Google" id="ProtNLM"/>
    </source>
</evidence>
<dbReference type="InterPro" id="IPR055148">
    <property type="entry name" value="ZW10_C_2"/>
</dbReference>
<evidence type="ECO:0000259" key="2">
    <source>
        <dbReference type="Pfam" id="PF20665"/>
    </source>
</evidence>
<dbReference type="STRING" id="1314777.A0A164VPU6"/>
<evidence type="ECO:0000313" key="5">
    <source>
        <dbReference type="Proteomes" id="UP000076722"/>
    </source>
</evidence>
<dbReference type="OrthoDB" id="534815at2759"/>
<keyword evidence="5" id="KW-1185">Reference proteome</keyword>
<dbReference type="GO" id="GO:1990423">
    <property type="term" value="C:RZZ complex"/>
    <property type="evidence" value="ECO:0007669"/>
    <property type="project" value="TreeGrafter"/>
</dbReference>
<dbReference type="Gene3D" id="1.10.357.150">
    <property type="match status" value="1"/>
</dbReference>
<reference evidence="4 5" key="1">
    <citation type="journal article" date="2016" name="Mol. Biol. Evol.">
        <title>Comparative Genomics of Early-Diverging Mushroom-Forming Fungi Provides Insights into the Origins of Lignocellulose Decay Capabilities.</title>
        <authorList>
            <person name="Nagy L.G."/>
            <person name="Riley R."/>
            <person name="Tritt A."/>
            <person name="Adam C."/>
            <person name="Daum C."/>
            <person name="Floudas D."/>
            <person name="Sun H."/>
            <person name="Yadav J.S."/>
            <person name="Pangilinan J."/>
            <person name="Larsson K.H."/>
            <person name="Matsuura K."/>
            <person name="Barry K."/>
            <person name="Labutti K."/>
            <person name="Kuo R."/>
            <person name="Ohm R.A."/>
            <person name="Bhattacharya S.S."/>
            <person name="Shirouzu T."/>
            <person name="Yoshinaga Y."/>
            <person name="Martin F.M."/>
            <person name="Grigoriev I.V."/>
            <person name="Hibbett D.S."/>
        </authorList>
    </citation>
    <scope>NUCLEOTIDE SEQUENCE [LARGE SCALE GENOMIC DNA]</scope>
    <source>
        <strain evidence="4 5">HHB9708</strain>
    </source>
</reference>
<proteinExistence type="predicted"/>
<dbReference type="Pfam" id="PF22766">
    <property type="entry name" value="ZW10_C2"/>
    <property type="match status" value="1"/>
</dbReference>
<dbReference type="InterPro" id="IPR048344">
    <property type="entry name" value="Zw10_middle"/>
</dbReference>
<accession>A0A164VPU6</accession>
<dbReference type="PANTHER" id="PTHR12205">
    <property type="entry name" value="CENTROMERE/KINETOCHORE PROTEIN ZW10"/>
    <property type="match status" value="1"/>
</dbReference>
<dbReference type="EMBL" id="KV419404">
    <property type="protein sequence ID" value="KZS94348.1"/>
    <property type="molecule type" value="Genomic_DNA"/>
</dbReference>
<organism evidence="4 5">
    <name type="scientific">Sistotremastrum niveocremeum HHB9708</name>
    <dbReference type="NCBI Taxonomy" id="1314777"/>
    <lineage>
        <taxon>Eukaryota</taxon>
        <taxon>Fungi</taxon>
        <taxon>Dikarya</taxon>
        <taxon>Basidiomycota</taxon>
        <taxon>Agaricomycotina</taxon>
        <taxon>Agaricomycetes</taxon>
        <taxon>Sistotremastrales</taxon>
        <taxon>Sistotremastraceae</taxon>
        <taxon>Sertulicium</taxon>
        <taxon>Sertulicium niveocremeum</taxon>
    </lineage>
</organism>
<dbReference type="GO" id="GO:0006888">
    <property type="term" value="P:endoplasmic reticulum to Golgi vesicle-mediated transport"/>
    <property type="evidence" value="ECO:0007669"/>
    <property type="project" value="TreeGrafter"/>
</dbReference>
<evidence type="ECO:0000259" key="3">
    <source>
        <dbReference type="Pfam" id="PF22766"/>
    </source>
</evidence>
<feature type="region of interest" description="Disordered" evidence="1">
    <location>
        <begin position="409"/>
        <end position="441"/>
    </location>
</feature>
<feature type="domain" description="ZW10 C-terminal helical" evidence="3">
    <location>
        <begin position="737"/>
        <end position="878"/>
    </location>
</feature>
<feature type="compositionally biased region" description="Pro residues" evidence="1">
    <location>
        <begin position="549"/>
        <end position="559"/>
    </location>
</feature>
<feature type="domain" description="Centromere/kinetochore protein zw10 middle" evidence="2">
    <location>
        <begin position="215"/>
        <end position="403"/>
    </location>
</feature>
<feature type="region of interest" description="Disordered" evidence="1">
    <location>
        <begin position="461"/>
        <end position="520"/>
    </location>
</feature>
<protein>
    <recommendedName>
        <fullName evidence="6">Retrograde transport protein Dsl1 C-terminal domain-containing protein</fullName>
    </recommendedName>
</protein>
<name>A0A164VPU6_9AGAM</name>
<dbReference type="Proteomes" id="UP000076722">
    <property type="component" value="Unassembled WGS sequence"/>
</dbReference>
<sequence length="889" mass="98105">MAFPIPSHLPRGGNAQSKSSQIISKISDTTATSLTADLAASWLQDLSNAITETHHQIHDRIEERRPDFDRQFEAAVSLQTRVQNLSDRIEELQGTLYDTQTGLIPNITRTLTAQKALAQETCDVQVTYGALSYLARCKEQYAKLKALADAGRMPEAVEGCATLGKVLDDVPNSLKGANVRRFRILNDSVNEQLSQAYADSLVFSYPSSLHASFTINSPVKVSKTTNTLTLEPILASLHPATLSEHLTSLRRDLITRFVEPVCRSQSEIAVEDHNQHFHVLTLSPSANSSSPLTSLRTLVSFLSQNFLLYLPPSHETVFTTSLYAPLTSLILSQLIQPHLPSKTTEIPSFLELVDDAVRYESELKDRGIASGEANDIAHWADKAATHYEQRRRETLISKAKDIIQATGLDGKIRVDAPPTPTAHSIPLPEPHSSSDENADNTAWDFQEDPITEQEANMEPEADDWGFNEESGEPKEDEGLEADADGWGWGDDEDDSVEAEAPPPPPPQVHPAERSSAQPNTPIAIAPKAATRLEKLSSKGKSASSTPLQSPAPPQSPVPSHPVQAAKSSSSSIRPELKKAEKVKYSVTHRATSILELVEAAIREGETLRRSQAFPVSTSSDNLPGMLIMQTGPLILDLLRAIYPVGHGQATSATKKSMQWACDCRFLSLESTRIANALDEHALKTRIEDVANQLHFLWEVTFDDVIVREEEKVDAILDKAHGFGEISNDRRQEQVQEAVEEVLREIRSTAYEWKSVLARTDYSIATGAVVNAALTRITRDVLALPDITEMESERLAEATRTLESLQNLFVGADGESEIGIYVSSWFRFSYLGELLVASIADISYLFEQGMLVDYETDELVRLLRALFSETPLRANTIAKFQRGHPVMRES</sequence>
<dbReference type="InterPro" id="IPR046362">
    <property type="entry name" value="Zw10/DSL1_C_sf"/>
</dbReference>
<dbReference type="GO" id="GO:0007094">
    <property type="term" value="P:mitotic spindle assembly checkpoint signaling"/>
    <property type="evidence" value="ECO:0007669"/>
    <property type="project" value="TreeGrafter"/>
</dbReference>
<evidence type="ECO:0000256" key="1">
    <source>
        <dbReference type="SAM" id="MobiDB-lite"/>
    </source>
</evidence>
<feature type="compositionally biased region" description="Acidic residues" evidence="1">
    <location>
        <begin position="461"/>
        <end position="497"/>
    </location>
</feature>